<feature type="binding site" evidence="9 10">
    <location>
        <position position="192"/>
    </location>
    <ligand>
        <name>Mg(2+)</name>
        <dbReference type="ChEBI" id="CHEBI:18420"/>
        <label>1</label>
    </ligand>
</feature>
<comment type="pathway">
    <text evidence="1 9">Amino-acid biosynthesis; L-valine biosynthesis; L-valine from pyruvate: step 2/4.</text>
</comment>
<dbReference type="NCBIfam" id="NF004017">
    <property type="entry name" value="PRK05479.1"/>
    <property type="match status" value="1"/>
</dbReference>
<comment type="caution">
    <text evidence="9">Lacks conserved residue(s) required for the propagation of feature annotation.</text>
</comment>
<keyword evidence="5 9" id="KW-0479">Metal-binding</keyword>
<dbReference type="InterPro" id="IPR008927">
    <property type="entry name" value="6-PGluconate_DH-like_C_sf"/>
</dbReference>
<comment type="catalytic activity">
    <reaction evidence="9">
        <text>(2R)-2,3-dihydroxy-3-methylbutanoate + NADP(+) = (2S)-2-acetolactate + NADPH + H(+)</text>
        <dbReference type="Rhea" id="RHEA:22068"/>
        <dbReference type="ChEBI" id="CHEBI:15378"/>
        <dbReference type="ChEBI" id="CHEBI:49072"/>
        <dbReference type="ChEBI" id="CHEBI:57783"/>
        <dbReference type="ChEBI" id="CHEBI:58349"/>
        <dbReference type="ChEBI" id="CHEBI:58476"/>
        <dbReference type="EC" id="1.1.1.86"/>
    </reaction>
</comment>
<feature type="binding site" evidence="9">
    <location>
        <position position="135"/>
    </location>
    <ligand>
        <name>NADP(+)</name>
        <dbReference type="ChEBI" id="CHEBI:58349"/>
    </ligand>
</feature>
<dbReference type="GO" id="GO:0016853">
    <property type="term" value="F:isomerase activity"/>
    <property type="evidence" value="ECO:0007669"/>
    <property type="project" value="UniProtKB-KW"/>
</dbReference>
<evidence type="ECO:0000256" key="1">
    <source>
        <dbReference type="ARBA" id="ARBA00004864"/>
    </source>
</evidence>
<comment type="cofactor">
    <cofactor evidence="9">
        <name>Mg(2+)</name>
        <dbReference type="ChEBI" id="CHEBI:18420"/>
    </cofactor>
    <text evidence="9">Binds 2 magnesium ions per subunit.</text>
</comment>
<dbReference type="HOGENOM" id="CLU_033821_0_1_0"/>
<evidence type="ECO:0000259" key="11">
    <source>
        <dbReference type="PROSITE" id="PS51850"/>
    </source>
</evidence>
<feature type="binding site" evidence="9 10">
    <location>
        <position position="228"/>
    </location>
    <ligand>
        <name>Mg(2+)</name>
        <dbReference type="ChEBI" id="CHEBI:18420"/>
        <label>2</label>
    </ligand>
</feature>
<keyword evidence="14" id="KW-1185">Reference proteome</keyword>
<organism evidence="13 14">
    <name type="scientific">Phycisphaera mikurensis (strain NBRC 102666 / KCTC 22515 / FYK2301M01)</name>
    <dbReference type="NCBI Taxonomy" id="1142394"/>
    <lineage>
        <taxon>Bacteria</taxon>
        <taxon>Pseudomonadati</taxon>
        <taxon>Planctomycetota</taxon>
        <taxon>Phycisphaerae</taxon>
        <taxon>Phycisphaerales</taxon>
        <taxon>Phycisphaeraceae</taxon>
        <taxon>Phycisphaera</taxon>
    </lineage>
</organism>
<keyword evidence="6 9" id="KW-0460">Magnesium</keyword>
<dbReference type="HAMAP" id="MF_00435">
    <property type="entry name" value="IlvC"/>
    <property type="match status" value="1"/>
</dbReference>
<evidence type="ECO:0000259" key="12">
    <source>
        <dbReference type="PROSITE" id="PS51851"/>
    </source>
</evidence>
<dbReference type="InterPro" id="IPR013116">
    <property type="entry name" value="KARI_N"/>
</dbReference>
<reference evidence="13 14" key="1">
    <citation type="submission" date="2012-02" db="EMBL/GenBank/DDBJ databases">
        <title>Complete genome sequence of Phycisphaera mikurensis NBRC 102666.</title>
        <authorList>
            <person name="Ankai A."/>
            <person name="Hosoyama A."/>
            <person name="Terui Y."/>
            <person name="Sekine M."/>
            <person name="Fukai R."/>
            <person name="Kato Y."/>
            <person name="Nakamura S."/>
            <person name="Yamada-Narita S."/>
            <person name="Kawakoshi A."/>
            <person name="Fukunaga Y."/>
            <person name="Yamazaki S."/>
            <person name="Fujita N."/>
        </authorList>
    </citation>
    <scope>NUCLEOTIDE SEQUENCE [LARGE SCALE GENOMIC DNA]</scope>
    <source>
        <strain evidence="14">NBRC 102666 / KCTC 22515 / FYK2301M01</strain>
    </source>
</reference>
<dbReference type="EC" id="1.1.1.86" evidence="9"/>
<evidence type="ECO:0000256" key="5">
    <source>
        <dbReference type="ARBA" id="ARBA00022723"/>
    </source>
</evidence>
<dbReference type="GO" id="GO:0005829">
    <property type="term" value="C:cytosol"/>
    <property type="evidence" value="ECO:0007669"/>
    <property type="project" value="TreeGrafter"/>
</dbReference>
<dbReference type="GO" id="GO:0004455">
    <property type="term" value="F:ketol-acid reductoisomerase activity"/>
    <property type="evidence" value="ECO:0007669"/>
    <property type="project" value="UniProtKB-UniRule"/>
</dbReference>
<feature type="binding site" evidence="9">
    <location>
        <begin position="26"/>
        <end position="29"/>
    </location>
    <ligand>
        <name>NADP(+)</name>
        <dbReference type="ChEBI" id="CHEBI:58349"/>
    </ligand>
</feature>
<dbReference type="Gene3D" id="3.40.50.720">
    <property type="entry name" value="NAD(P)-binding Rossmann-like Domain"/>
    <property type="match status" value="1"/>
</dbReference>
<comment type="similarity">
    <text evidence="3 9 10">Belongs to the ketol-acid reductoisomerase family.</text>
</comment>
<keyword evidence="7 9" id="KW-0560">Oxidoreductase</keyword>
<evidence type="ECO:0000256" key="8">
    <source>
        <dbReference type="ARBA" id="ARBA00023304"/>
    </source>
</evidence>
<keyword evidence="8 9" id="KW-0100">Branched-chain amino acid biosynthesis</keyword>
<evidence type="ECO:0000256" key="2">
    <source>
        <dbReference type="ARBA" id="ARBA00004885"/>
    </source>
</evidence>
<dbReference type="RefSeq" id="WP_014437329.1">
    <property type="nucleotide sequence ID" value="NC_017080.1"/>
</dbReference>
<accession>I0IFS3</accession>
<feature type="active site" evidence="9">
    <location>
        <position position="109"/>
    </location>
</feature>
<dbReference type="OrthoDB" id="9804088at2"/>
<feature type="domain" description="KARI N-terminal Rossmann" evidence="11">
    <location>
        <begin position="1"/>
        <end position="183"/>
    </location>
</feature>
<dbReference type="Gene3D" id="6.10.240.10">
    <property type="match status" value="1"/>
</dbReference>
<name>I0IFS3_PHYMF</name>
<feature type="domain" description="KARI C-terminal knotted" evidence="12">
    <location>
        <begin position="184"/>
        <end position="329"/>
    </location>
</feature>
<dbReference type="NCBIfam" id="TIGR00465">
    <property type="entry name" value="ilvC"/>
    <property type="match status" value="1"/>
</dbReference>
<dbReference type="InterPro" id="IPR014359">
    <property type="entry name" value="KARI_prok"/>
</dbReference>
<dbReference type="PATRIC" id="fig|1142394.8.peg.2011"/>
<gene>
    <name evidence="9 13" type="primary">ilvC</name>
    <name evidence="13" type="ordered locus">PSMK_19520</name>
</gene>
<dbReference type="PIRSF" id="PIRSF000116">
    <property type="entry name" value="IlvC_gammaproteo"/>
    <property type="match status" value="1"/>
</dbReference>
<dbReference type="FunFam" id="3.40.50.720:FF:000023">
    <property type="entry name" value="Ketol-acid reductoisomerase (NADP(+))"/>
    <property type="match status" value="1"/>
</dbReference>
<evidence type="ECO:0000256" key="4">
    <source>
        <dbReference type="ARBA" id="ARBA00022605"/>
    </source>
</evidence>
<dbReference type="GO" id="GO:0009099">
    <property type="term" value="P:L-valine biosynthetic process"/>
    <property type="evidence" value="ECO:0007669"/>
    <property type="project" value="UniProtKB-UniRule"/>
</dbReference>
<dbReference type="SUPFAM" id="SSF51735">
    <property type="entry name" value="NAD(P)-binding Rossmann-fold domains"/>
    <property type="match status" value="1"/>
</dbReference>
<dbReference type="InterPro" id="IPR000506">
    <property type="entry name" value="KARI_C"/>
</dbReference>
<dbReference type="eggNOG" id="COG0059">
    <property type="taxonomic scope" value="Bacteria"/>
</dbReference>
<dbReference type="PANTHER" id="PTHR21371:SF1">
    <property type="entry name" value="KETOL-ACID REDUCTOISOMERASE, MITOCHONDRIAL"/>
    <property type="match status" value="1"/>
</dbReference>
<feature type="binding site" evidence="9 10">
    <location>
        <position position="196"/>
    </location>
    <ligand>
        <name>Mg(2+)</name>
        <dbReference type="ChEBI" id="CHEBI:18420"/>
        <label>1</label>
    </ligand>
</feature>
<dbReference type="InterPro" id="IPR036291">
    <property type="entry name" value="NAD(P)-bd_dom_sf"/>
</dbReference>
<feature type="binding site" evidence="9">
    <location>
        <position position="52"/>
    </location>
    <ligand>
        <name>NADP(+)</name>
        <dbReference type="ChEBI" id="CHEBI:58349"/>
    </ligand>
</feature>
<dbReference type="GO" id="GO:0050661">
    <property type="term" value="F:NADP binding"/>
    <property type="evidence" value="ECO:0007669"/>
    <property type="project" value="InterPro"/>
</dbReference>
<dbReference type="PANTHER" id="PTHR21371">
    <property type="entry name" value="KETOL-ACID REDUCTOISOMERASE, MITOCHONDRIAL"/>
    <property type="match status" value="1"/>
</dbReference>
<comment type="pathway">
    <text evidence="2 9">Amino-acid biosynthesis; L-isoleucine biosynthesis; L-isoleucine from 2-oxobutanoate: step 2/4.</text>
</comment>
<keyword evidence="4 9" id="KW-0028">Amino-acid biosynthesis</keyword>
<keyword evidence="9" id="KW-0521">NADP</keyword>
<dbReference type="PROSITE" id="PS51851">
    <property type="entry name" value="KARI_C"/>
    <property type="match status" value="1"/>
</dbReference>
<dbReference type="SUPFAM" id="SSF48179">
    <property type="entry name" value="6-phosphogluconate dehydrogenase C-terminal domain-like"/>
    <property type="match status" value="1"/>
</dbReference>
<keyword evidence="13" id="KW-0413">Isomerase</keyword>
<dbReference type="STRING" id="1142394.PSMK_19520"/>
<feature type="binding site" evidence="9 10">
    <location>
        <position position="232"/>
    </location>
    <ligand>
        <name>Mg(2+)</name>
        <dbReference type="ChEBI" id="CHEBI:18420"/>
        <label>2</label>
    </ligand>
</feature>
<dbReference type="Pfam" id="PF07991">
    <property type="entry name" value="KARI_N"/>
    <property type="match status" value="1"/>
</dbReference>
<evidence type="ECO:0000256" key="9">
    <source>
        <dbReference type="HAMAP-Rule" id="MF_00435"/>
    </source>
</evidence>
<dbReference type="KEGG" id="phm:PSMK_19520"/>
<evidence type="ECO:0000256" key="6">
    <source>
        <dbReference type="ARBA" id="ARBA00022842"/>
    </source>
</evidence>
<dbReference type="EMBL" id="AP012338">
    <property type="protein sequence ID" value="BAM04111.1"/>
    <property type="molecule type" value="Genomic_DNA"/>
</dbReference>
<evidence type="ECO:0000256" key="3">
    <source>
        <dbReference type="ARBA" id="ARBA00010318"/>
    </source>
</evidence>
<comment type="function">
    <text evidence="9">Involved in the biosynthesis of branched-chain amino acids (BCAA). Catalyzes an alkyl-migration followed by a ketol-acid reduction of (S)-2-acetolactate (S2AL) to yield (R)-2,3-dihydroxy-isovalerate. In the isomerase reaction, S2AL is rearranged via a Mg-dependent methyl migration to produce 3-hydroxy-3-methyl-2-ketobutyrate (HMKB). In the reductase reaction, this 2-ketoacid undergoes a metal-dependent reduction by NADPH to yield (R)-2,3-dihydroxy-isovalerate.</text>
</comment>
<evidence type="ECO:0000256" key="7">
    <source>
        <dbReference type="ARBA" id="ARBA00023002"/>
    </source>
</evidence>
<dbReference type="GO" id="GO:0009097">
    <property type="term" value="P:isoleucine biosynthetic process"/>
    <property type="evidence" value="ECO:0007669"/>
    <property type="project" value="UniProtKB-UniRule"/>
</dbReference>
<dbReference type="InterPro" id="IPR013023">
    <property type="entry name" value="KARI"/>
</dbReference>
<dbReference type="AlphaFoldDB" id="I0IFS3"/>
<dbReference type="UniPathway" id="UPA00049">
    <property type="reaction ID" value="UER00060"/>
</dbReference>
<proteinExistence type="inferred from homology"/>
<dbReference type="UniPathway" id="UPA00047">
    <property type="reaction ID" value="UER00056"/>
</dbReference>
<dbReference type="Proteomes" id="UP000007881">
    <property type="component" value="Chromosome"/>
</dbReference>
<feature type="binding site" evidence="9">
    <location>
        <position position="49"/>
    </location>
    <ligand>
        <name>NADP(+)</name>
        <dbReference type="ChEBI" id="CHEBI:58349"/>
    </ligand>
</feature>
<dbReference type="GO" id="GO:0000287">
    <property type="term" value="F:magnesium ion binding"/>
    <property type="evidence" value="ECO:0007669"/>
    <property type="project" value="UniProtKB-UniRule"/>
</dbReference>
<feature type="binding site" evidence="9 10">
    <location>
        <position position="192"/>
    </location>
    <ligand>
        <name>Mg(2+)</name>
        <dbReference type="ChEBI" id="CHEBI:18420"/>
        <label>2</label>
    </ligand>
</feature>
<feature type="binding site" evidence="9 10">
    <location>
        <position position="253"/>
    </location>
    <ligand>
        <name>substrate</name>
    </ligand>
</feature>
<comment type="catalytic activity">
    <reaction evidence="9">
        <text>(2R,3R)-2,3-dihydroxy-3-methylpentanoate + NADP(+) = (S)-2-ethyl-2-hydroxy-3-oxobutanoate + NADPH + H(+)</text>
        <dbReference type="Rhea" id="RHEA:13493"/>
        <dbReference type="ChEBI" id="CHEBI:15378"/>
        <dbReference type="ChEBI" id="CHEBI:49256"/>
        <dbReference type="ChEBI" id="CHEBI:49258"/>
        <dbReference type="ChEBI" id="CHEBI:57783"/>
        <dbReference type="ChEBI" id="CHEBI:58349"/>
        <dbReference type="EC" id="1.1.1.86"/>
    </reaction>
</comment>
<dbReference type="Pfam" id="PF01450">
    <property type="entry name" value="KARI_C"/>
    <property type="match status" value="1"/>
</dbReference>
<dbReference type="PROSITE" id="PS51850">
    <property type="entry name" value="KARI_N"/>
    <property type="match status" value="1"/>
</dbReference>
<evidence type="ECO:0000256" key="10">
    <source>
        <dbReference type="PROSITE-ProRule" id="PRU01198"/>
    </source>
</evidence>
<sequence>MAIETLYEKDGSLAPLQGKTIAVLGYGSQGHAHAQNLRDSGLTVIVANRPDSANGKLASKHGFTPTPVAEAVSKADLVSVCLPDEVQPGVYEQDIAPNLRDGQTLLFTHGFNVHFKTIDPPQNVDVVMVAPKGPGHTVRWEYERGGGVPALLAVHQDATGSAREKALAYAIGVGGGKGGILVTNFKDECETDLFGEQVVLCGGLSESIKKGFEVLTEAGYPEELAYFEVCHELELIINLIKRGGLDYMRYSISNTAEFGDYYTGPKIVDDASKQRMKDALTHIQDGSFAKAFRDDYANGFAWFKKQRAENAGHGVEGVGKELRRMMPWLNPVELQDGKAVEVDADGAAKA</sequence>
<evidence type="ECO:0000313" key="14">
    <source>
        <dbReference type="Proteomes" id="UP000007881"/>
    </source>
</evidence>
<protein>
    <recommendedName>
        <fullName evidence="9">Ketol-acid reductoisomerase (NADP(+))</fullName>
        <shortName evidence="9">KARI</shortName>
        <ecNumber evidence="9">1.1.1.86</ecNumber>
    </recommendedName>
    <alternativeName>
        <fullName evidence="9">Acetohydroxy-acid isomeroreductase</fullName>
        <shortName evidence="9">AHIR</shortName>
    </alternativeName>
    <alternativeName>
        <fullName evidence="9">Alpha-keto-beta-hydroxylacyl reductoisomerase</fullName>
    </alternativeName>
</protein>
<evidence type="ECO:0000313" key="13">
    <source>
        <dbReference type="EMBL" id="BAM04111.1"/>
    </source>
</evidence>